<dbReference type="SUPFAM" id="SSF46894">
    <property type="entry name" value="C-terminal effector domain of the bipartite response regulators"/>
    <property type="match status" value="1"/>
</dbReference>
<dbReference type="SUPFAM" id="SSF55781">
    <property type="entry name" value="GAF domain-like"/>
    <property type="match status" value="1"/>
</dbReference>
<dbReference type="PROSITE" id="PS50043">
    <property type="entry name" value="HTH_LUXR_2"/>
    <property type="match status" value="1"/>
</dbReference>
<dbReference type="AlphaFoldDB" id="A0A4R6KFI0"/>
<organism evidence="5 6">
    <name type="scientific">Kribbella caucasensis</name>
    <dbReference type="NCBI Taxonomy" id="2512215"/>
    <lineage>
        <taxon>Bacteria</taxon>
        <taxon>Bacillati</taxon>
        <taxon>Actinomycetota</taxon>
        <taxon>Actinomycetes</taxon>
        <taxon>Propionibacteriales</taxon>
        <taxon>Kribbellaceae</taxon>
        <taxon>Kribbella</taxon>
    </lineage>
</organism>
<dbReference type="PROSITE" id="PS00622">
    <property type="entry name" value="HTH_LUXR_1"/>
    <property type="match status" value="1"/>
</dbReference>
<dbReference type="InterPro" id="IPR036388">
    <property type="entry name" value="WH-like_DNA-bd_sf"/>
</dbReference>
<evidence type="ECO:0000256" key="1">
    <source>
        <dbReference type="ARBA" id="ARBA00023015"/>
    </source>
</evidence>
<dbReference type="PANTHER" id="PTHR44688:SF16">
    <property type="entry name" value="DNA-BINDING TRANSCRIPTIONAL ACTIVATOR DEVR_DOSR"/>
    <property type="match status" value="1"/>
</dbReference>
<gene>
    <name evidence="5" type="ORF">EV643_110249</name>
</gene>
<evidence type="ECO:0000313" key="6">
    <source>
        <dbReference type="Proteomes" id="UP000295388"/>
    </source>
</evidence>
<dbReference type="Proteomes" id="UP000295388">
    <property type="component" value="Unassembled WGS sequence"/>
</dbReference>
<dbReference type="Gene3D" id="1.10.10.10">
    <property type="entry name" value="Winged helix-like DNA-binding domain superfamily/Winged helix DNA-binding domain"/>
    <property type="match status" value="1"/>
</dbReference>
<evidence type="ECO:0000256" key="3">
    <source>
        <dbReference type="ARBA" id="ARBA00023163"/>
    </source>
</evidence>
<dbReference type="EMBL" id="SNWQ01000010">
    <property type="protein sequence ID" value="TDO46866.1"/>
    <property type="molecule type" value="Genomic_DNA"/>
</dbReference>
<keyword evidence="2" id="KW-0238">DNA-binding</keyword>
<dbReference type="GO" id="GO:0006355">
    <property type="term" value="P:regulation of DNA-templated transcription"/>
    <property type="evidence" value="ECO:0007669"/>
    <property type="project" value="InterPro"/>
</dbReference>
<protein>
    <submittedName>
        <fullName evidence="5">GAF domain-containing protein</fullName>
    </submittedName>
</protein>
<dbReference type="Pfam" id="PF13185">
    <property type="entry name" value="GAF_2"/>
    <property type="match status" value="1"/>
</dbReference>
<evidence type="ECO:0000259" key="4">
    <source>
        <dbReference type="PROSITE" id="PS50043"/>
    </source>
</evidence>
<evidence type="ECO:0000256" key="2">
    <source>
        <dbReference type="ARBA" id="ARBA00023125"/>
    </source>
</evidence>
<accession>A0A4R6KFI0</accession>
<dbReference type="InterPro" id="IPR016032">
    <property type="entry name" value="Sig_transdc_resp-reg_C-effctor"/>
</dbReference>
<keyword evidence="3" id="KW-0804">Transcription</keyword>
<dbReference type="CDD" id="cd06170">
    <property type="entry name" value="LuxR_C_like"/>
    <property type="match status" value="1"/>
</dbReference>
<dbReference type="Pfam" id="PF00196">
    <property type="entry name" value="GerE"/>
    <property type="match status" value="1"/>
</dbReference>
<dbReference type="InterPro" id="IPR000792">
    <property type="entry name" value="Tscrpt_reg_LuxR_C"/>
</dbReference>
<sequence>MIGSTAVGDAHEALRCLRSMDSVSELVESVPAVAHRLGFNRVLLSRLRGTTWTARSGYVAGDTTMTQEMIRIGVATPGRTDAGWPEGDVVRRRLPVLVHDAQTNPRVHPQLKALMSTRDYVAAPLVAEDAVVGLLHADQNGTSGGLTELDRDLLGLFAEGLGFVFERAILREQLITLKCRLDEQARSVGDLIDGLRDSDVLGPERPLTPRQSYVVSGPLAELTRRELEVLRHLAAGESNDQIAARLYISAGTVKTHIKHVLHKLGTVSRAEAIARYHHLTP</sequence>
<dbReference type="PRINTS" id="PR00038">
    <property type="entry name" value="HTHLUXR"/>
</dbReference>
<keyword evidence="1" id="KW-0805">Transcription regulation</keyword>
<keyword evidence="6" id="KW-1185">Reference proteome</keyword>
<evidence type="ECO:0000313" key="5">
    <source>
        <dbReference type="EMBL" id="TDO46866.1"/>
    </source>
</evidence>
<name>A0A4R6KFI0_9ACTN</name>
<comment type="caution">
    <text evidence="5">The sequence shown here is derived from an EMBL/GenBank/DDBJ whole genome shotgun (WGS) entry which is preliminary data.</text>
</comment>
<dbReference type="InterPro" id="IPR029016">
    <property type="entry name" value="GAF-like_dom_sf"/>
</dbReference>
<proteinExistence type="predicted"/>
<reference evidence="5 6" key="1">
    <citation type="submission" date="2019-03" db="EMBL/GenBank/DDBJ databases">
        <title>Genomic Encyclopedia of Type Strains, Phase III (KMG-III): the genomes of soil and plant-associated and newly described type strains.</title>
        <authorList>
            <person name="Whitman W."/>
        </authorList>
    </citation>
    <scope>NUCLEOTIDE SEQUENCE [LARGE SCALE GENOMIC DNA]</scope>
    <source>
        <strain evidence="5 6">VKM Ac-2527</strain>
    </source>
</reference>
<dbReference type="SMART" id="SM00065">
    <property type="entry name" value="GAF"/>
    <property type="match status" value="1"/>
</dbReference>
<feature type="domain" description="HTH luxR-type" evidence="4">
    <location>
        <begin position="215"/>
        <end position="280"/>
    </location>
</feature>
<dbReference type="Gene3D" id="3.30.450.40">
    <property type="match status" value="1"/>
</dbReference>
<dbReference type="SMART" id="SM00421">
    <property type="entry name" value="HTH_LUXR"/>
    <property type="match status" value="1"/>
</dbReference>
<dbReference type="RefSeq" id="WP_133802007.1">
    <property type="nucleotide sequence ID" value="NZ_SNWQ01000010.1"/>
</dbReference>
<dbReference type="OrthoDB" id="161302at2"/>
<dbReference type="GO" id="GO:0003677">
    <property type="term" value="F:DNA binding"/>
    <property type="evidence" value="ECO:0007669"/>
    <property type="project" value="UniProtKB-KW"/>
</dbReference>
<dbReference type="InterPro" id="IPR003018">
    <property type="entry name" value="GAF"/>
</dbReference>
<dbReference type="PANTHER" id="PTHR44688">
    <property type="entry name" value="DNA-BINDING TRANSCRIPTIONAL ACTIVATOR DEVR_DOSR"/>
    <property type="match status" value="1"/>
</dbReference>